<dbReference type="Proteomes" id="UP000815325">
    <property type="component" value="Unassembled WGS sequence"/>
</dbReference>
<dbReference type="EMBL" id="MU069817">
    <property type="protein sequence ID" value="KAF5833323.1"/>
    <property type="molecule type" value="Genomic_DNA"/>
</dbReference>
<gene>
    <name evidence="1" type="ORF">DUNSADRAFT_10403</name>
</gene>
<evidence type="ECO:0000313" key="1">
    <source>
        <dbReference type="EMBL" id="KAF5833323.1"/>
    </source>
</evidence>
<sequence length="95" mass="10704">MFDTPWVWMQVAKQAAKRILLVYDPTPGLNHTVDLVDLLRHAPTELQAAFSSHLQREYPDPKETGVDVHVFPFPIGDANANLQDCTHAILEVVKD</sequence>
<evidence type="ECO:0000313" key="2">
    <source>
        <dbReference type="Proteomes" id="UP000815325"/>
    </source>
</evidence>
<proteinExistence type="predicted"/>
<organism evidence="1 2">
    <name type="scientific">Dunaliella salina</name>
    <name type="common">Green alga</name>
    <name type="synonym">Protococcus salinus</name>
    <dbReference type="NCBI Taxonomy" id="3046"/>
    <lineage>
        <taxon>Eukaryota</taxon>
        <taxon>Viridiplantae</taxon>
        <taxon>Chlorophyta</taxon>
        <taxon>core chlorophytes</taxon>
        <taxon>Chlorophyceae</taxon>
        <taxon>CS clade</taxon>
        <taxon>Chlamydomonadales</taxon>
        <taxon>Dunaliellaceae</taxon>
        <taxon>Dunaliella</taxon>
    </lineage>
</organism>
<reference evidence="1" key="1">
    <citation type="submission" date="2017-08" db="EMBL/GenBank/DDBJ databases">
        <authorList>
            <person name="Polle J.E."/>
            <person name="Barry K."/>
            <person name="Cushman J."/>
            <person name="Schmutz J."/>
            <person name="Tran D."/>
            <person name="Hathwaick L.T."/>
            <person name="Yim W.C."/>
            <person name="Jenkins J."/>
            <person name="Mckie-Krisberg Z.M."/>
            <person name="Prochnik S."/>
            <person name="Lindquist E."/>
            <person name="Dockter R.B."/>
            <person name="Adam C."/>
            <person name="Molina H."/>
            <person name="Bunkerborg J."/>
            <person name="Jin E."/>
            <person name="Buchheim M."/>
            <person name="Magnuson J."/>
        </authorList>
    </citation>
    <scope>NUCLEOTIDE SEQUENCE</scope>
    <source>
        <strain evidence="1">CCAP 19/18</strain>
    </source>
</reference>
<accession>A0ABQ7GFD9</accession>
<protein>
    <submittedName>
        <fullName evidence="1">Uncharacterized protein</fullName>
    </submittedName>
</protein>
<name>A0ABQ7GFD9_DUNSA</name>
<keyword evidence="2" id="KW-1185">Reference proteome</keyword>
<comment type="caution">
    <text evidence="1">The sequence shown here is derived from an EMBL/GenBank/DDBJ whole genome shotgun (WGS) entry which is preliminary data.</text>
</comment>